<comment type="subcellular location">
    <subcellularLocation>
        <location evidence="1 11">Endoplasmic reticulum membrane</location>
        <topology evidence="1 11">Multi-pass membrane protein</topology>
    </subcellularLocation>
</comment>
<reference evidence="13 14" key="1">
    <citation type="submission" date="2019-01" db="EMBL/GenBank/DDBJ databases">
        <title>Nuclear Genome Assembly of the Microalgal Biofuel strain Nannochloropsis salina CCMP1776.</title>
        <authorList>
            <person name="Hovde B."/>
        </authorList>
    </citation>
    <scope>NUCLEOTIDE SEQUENCE [LARGE SCALE GENOMIC DNA]</scope>
    <source>
        <strain evidence="13 14">CCMP1776</strain>
    </source>
</reference>
<feature type="region of interest" description="Disordered" evidence="12">
    <location>
        <begin position="1"/>
        <end position="20"/>
    </location>
</feature>
<evidence type="ECO:0000256" key="12">
    <source>
        <dbReference type="SAM" id="MobiDB-lite"/>
    </source>
</evidence>
<proteinExistence type="inferred from homology"/>
<dbReference type="GO" id="GO:0031501">
    <property type="term" value="C:mannosyltransferase complex"/>
    <property type="evidence" value="ECO:0007669"/>
    <property type="project" value="TreeGrafter"/>
</dbReference>
<keyword evidence="4 11" id="KW-0337">GPI-anchor biosynthesis</keyword>
<keyword evidence="10 11" id="KW-0472">Membrane</keyword>
<dbReference type="Pfam" id="PF04188">
    <property type="entry name" value="Mannosyl_trans2"/>
    <property type="match status" value="1"/>
</dbReference>
<dbReference type="AlphaFoldDB" id="A0A4D9CW86"/>
<dbReference type="Proteomes" id="UP000355283">
    <property type="component" value="Unassembled WGS sequence"/>
</dbReference>
<dbReference type="UniPathway" id="UPA00196"/>
<comment type="function">
    <text evidence="11">Mannosyltransferase involved in glycosylphosphatidylinositol-anchor biosynthesis.</text>
</comment>
<evidence type="ECO:0000256" key="8">
    <source>
        <dbReference type="ARBA" id="ARBA00022824"/>
    </source>
</evidence>
<accession>A0A4D9CW86</accession>
<evidence type="ECO:0000256" key="10">
    <source>
        <dbReference type="ARBA" id="ARBA00023136"/>
    </source>
</evidence>
<dbReference type="EC" id="2.4.1.-" evidence="11"/>
<evidence type="ECO:0000256" key="9">
    <source>
        <dbReference type="ARBA" id="ARBA00022989"/>
    </source>
</evidence>
<keyword evidence="5 11" id="KW-0328">Glycosyltransferase</keyword>
<dbReference type="GO" id="GO:0004376">
    <property type="term" value="F:GPI mannosyltransferase activity"/>
    <property type="evidence" value="ECO:0007669"/>
    <property type="project" value="InterPro"/>
</dbReference>
<feature type="transmembrane region" description="Helical" evidence="11">
    <location>
        <begin position="41"/>
        <end position="63"/>
    </location>
</feature>
<dbReference type="EMBL" id="SDOX01000029">
    <property type="protein sequence ID" value="TFJ83502.1"/>
    <property type="molecule type" value="Genomic_DNA"/>
</dbReference>
<feature type="non-terminal residue" evidence="13">
    <location>
        <position position="170"/>
    </location>
</feature>
<dbReference type="GO" id="GO:0006506">
    <property type="term" value="P:GPI anchor biosynthetic process"/>
    <property type="evidence" value="ECO:0007669"/>
    <property type="project" value="UniProtKB-UniPathway"/>
</dbReference>
<organism evidence="13 14">
    <name type="scientific">Nannochloropsis salina CCMP1776</name>
    <dbReference type="NCBI Taxonomy" id="1027361"/>
    <lineage>
        <taxon>Eukaryota</taxon>
        <taxon>Sar</taxon>
        <taxon>Stramenopiles</taxon>
        <taxon>Ochrophyta</taxon>
        <taxon>Eustigmatophyceae</taxon>
        <taxon>Eustigmatales</taxon>
        <taxon>Monodopsidaceae</taxon>
        <taxon>Microchloropsis</taxon>
        <taxon>Microchloropsis salina</taxon>
    </lineage>
</organism>
<comment type="similarity">
    <text evidence="3 11">Belongs to the PIGV family.</text>
</comment>
<evidence type="ECO:0000256" key="6">
    <source>
        <dbReference type="ARBA" id="ARBA00022679"/>
    </source>
</evidence>
<dbReference type="PANTHER" id="PTHR12468:SF2">
    <property type="entry name" value="GPI MANNOSYLTRANSFERASE 2"/>
    <property type="match status" value="1"/>
</dbReference>
<evidence type="ECO:0000256" key="5">
    <source>
        <dbReference type="ARBA" id="ARBA00022676"/>
    </source>
</evidence>
<keyword evidence="7 11" id="KW-0812">Transmembrane</keyword>
<dbReference type="OrthoDB" id="10252502at2759"/>
<protein>
    <recommendedName>
        <fullName evidence="11">GPI mannosyltransferase 2</fullName>
        <ecNumber evidence="11">2.4.1.-</ecNumber>
    </recommendedName>
</protein>
<dbReference type="PANTHER" id="PTHR12468">
    <property type="entry name" value="GPI MANNOSYLTRANSFERASE 2"/>
    <property type="match status" value="1"/>
</dbReference>
<keyword evidence="9 11" id="KW-1133">Transmembrane helix</keyword>
<dbReference type="GO" id="GO:0005789">
    <property type="term" value="C:endoplasmic reticulum membrane"/>
    <property type="evidence" value="ECO:0007669"/>
    <property type="project" value="UniProtKB-SubCell"/>
</dbReference>
<feature type="transmembrane region" description="Helical" evidence="11">
    <location>
        <begin position="129"/>
        <end position="152"/>
    </location>
</feature>
<evidence type="ECO:0000256" key="2">
    <source>
        <dbReference type="ARBA" id="ARBA00004687"/>
    </source>
</evidence>
<evidence type="ECO:0000313" key="14">
    <source>
        <dbReference type="Proteomes" id="UP000355283"/>
    </source>
</evidence>
<gene>
    <name evidence="13" type="ORF">NSK_005195</name>
</gene>
<dbReference type="GO" id="GO:0000009">
    <property type="term" value="F:alpha-1,6-mannosyltransferase activity"/>
    <property type="evidence" value="ECO:0007669"/>
    <property type="project" value="InterPro"/>
</dbReference>
<name>A0A4D9CW86_9STRA</name>
<dbReference type="InterPro" id="IPR007315">
    <property type="entry name" value="PIG-V/Gpi18"/>
</dbReference>
<sequence>MRLRSSGRKEQGDPTALPCGSDLIRHDRPFSYSLSKVKRRLIARALLIRVAMILYAVLMDVLFPDHQATDVHVFRPSPSSPVPSLLLAFTKWDAAYFLSLAQEGYGSLPVHAFFPLYPFLLRHLSLPPFLPPVLVALFLNLFCSTIAALALFELTALVEGGCPSEGGREG</sequence>
<comment type="caution">
    <text evidence="13">The sequence shown here is derived from an EMBL/GenBank/DDBJ whole genome shotgun (WGS) entry which is preliminary data.</text>
</comment>
<keyword evidence="14" id="KW-1185">Reference proteome</keyword>
<comment type="caution">
    <text evidence="11">Lacks conserved residue(s) required for the propagation of feature annotation.</text>
</comment>
<evidence type="ECO:0000256" key="11">
    <source>
        <dbReference type="RuleBase" id="RU363112"/>
    </source>
</evidence>
<evidence type="ECO:0000256" key="1">
    <source>
        <dbReference type="ARBA" id="ARBA00004477"/>
    </source>
</evidence>
<evidence type="ECO:0000256" key="7">
    <source>
        <dbReference type="ARBA" id="ARBA00022692"/>
    </source>
</evidence>
<keyword evidence="6 11" id="KW-0808">Transferase</keyword>
<evidence type="ECO:0000256" key="4">
    <source>
        <dbReference type="ARBA" id="ARBA00022502"/>
    </source>
</evidence>
<keyword evidence="8 11" id="KW-0256">Endoplasmic reticulum</keyword>
<comment type="pathway">
    <text evidence="2 11">Glycolipid biosynthesis; glycosylphosphatidylinositol-anchor biosynthesis.</text>
</comment>
<evidence type="ECO:0000256" key="3">
    <source>
        <dbReference type="ARBA" id="ARBA00008698"/>
    </source>
</evidence>
<evidence type="ECO:0000313" key="13">
    <source>
        <dbReference type="EMBL" id="TFJ83502.1"/>
    </source>
</evidence>